<keyword evidence="3" id="KW-1185">Reference proteome</keyword>
<comment type="caution">
    <text evidence="2">The sequence shown here is derived from an EMBL/GenBank/DDBJ whole genome shotgun (WGS) entry which is preliminary data.</text>
</comment>
<accession>A0A4S8K2G9</accession>
<dbReference type="Proteomes" id="UP000317650">
    <property type="component" value="Chromosome 8"/>
</dbReference>
<protein>
    <submittedName>
        <fullName evidence="2">Uncharacterized protein</fullName>
    </submittedName>
</protein>
<dbReference type="EMBL" id="PYDT01000002">
    <property type="protein sequence ID" value="THU68908.1"/>
    <property type="molecule type" value="Genomic_DNA"/>
</dbReference>
<feature type="compositionally biased region" description="Acidic residues" evidence="1">
    <location>
        <begin position="224"/>
        <end position="247"/>
    </location>
</feature>
<dbReference type="AlphaFoldDB" id="A0A4S8K2G9"/>
<name>A0A4S8K2G9_MUSBA</name>
<evidence type="ECO:0000313" key="2">
    <source>
        <dbReference type="EMBL" id="THU68908.1"/>
    </source>
</evidence>
<feature type="compositionally biased region" description="Acidic residues" evidence="1">
    <location>
        <begin position="184"/>
        <end position="213"/>
    </location>
</feature>
<organism evidence="2 3">
    <name type="scientific">Musa balbisiana</name>
    <name type="common">Banana</name>
    <dbReference type="NCBI Taxonomy" id="52838"/>
    <lineage>
        <taxon>Eukaryota</taxon>
        <taxon>Viridiplantae</taxon>
        <taxon>Streptophyta</taxon>
        <taxon>Embryophyta</taxon>
        <taxon>Tracheophyta</taxon>
        <taxon>Spermatophyta</taxon>
        <taxon>Magnoliopsida</taxon>
        <taxon>Liliopsida</taxon>
        <taxon>Zingiberales</taxon>
        <taxon>Musaceae</taxon>
        <taxon>Musa</taxon>
    </lineage>
</organism>
<evidence type="ECO:0000313" key="3">
    <source>
        <dbReference type="Proteomes" id="UP000317650"/>
    </source>
</evidence>
<sequence length="262" mass="28149">MPRSVFWSCLTKHCQVNQGARRQPRRLTSVRVLSLLLPYVRRCPSSQPSRGVVARVSSCDVDKESQNTPYQLTLWILDVSYTCTSIVPKEFWKMLNRSTESLQSSVAYLHMQLSGNATGGRIFCVLLSDDGSAQTCISILVKCMTLTTKFPGLLISLLSLFLSLLGLESLQLDMIVVGDAEEGDPVAEEVDGGDGVADDGPGEGDEEPVLDDAGDVHGEGGGLSDEEEDGEVESEGAEGVGDEDEEEIGIRSVGRGEMGGFA</sequence>
<evidence type="ECO:0000256" key="1">
    <source>
        <dbReference type="SAM" id="MobiDB-lite"/>
    </source>
</evidence>
<feature type="region of interest" description="Disordered" evidence="1">
    <location>
        <begin position="184"/>
        <end position="262"/>
    </location>
</feature>
<reference evidence="2 3" key="1">
    <citation type="journal article" date="2019" name="Nat. Plants">
        <title>Genome sequencing of Musa balbisiana reveals subgenome evolution and function divergence in polyploid bananas.</title>
        <authorList>
            <person name="Yao X."/>
        </authorList>
    </citation>
    <scope>NUCLEOTIDE SEQUENCE [LARGE SCALE GENOMIC DNA]</scope>
    <source>
        <strain evidence="3">cv. DH-PKW</strain>
        <tissue evidence="2">Leaves</tissue>
    </source>
</reference>
<proteinExistence type="predicted"/>
<gene>
    <name evidence="2" type="ORF">C4D60_Mb08t08810</name>
</gene>